<reference evidence="1 2" key="2">
    <citation type="journal article" date="2022" name="Mol. Ecol. Resour.">
        <title>The genomes of chicory, endive, great burdock and yacon provide insights into Asteraceae paleo-polyploidization history and plant inulin production.</title>
        <authorList>
            <person name="Fan W."/>
            <person name="Wang S."/>
            <person name="Wang H."/>
            <person name="Wang A."/>
            <person name="Jiang F."/>
            <person name="Liu H."/>
            <person name="Zhao H."/>
            <person name="Xu D."/>
            <person name="Zhang Y."/>
        </authorList>
    </citation>
    <scope>NUCLEOTIDE SEQUENCE [LARGE SCALE GENOMIC DNA]</scope>
    <source>
        <strain evidence="2">cv. Punajuju</strain>
        <tissue evidence="1">Leaves</tissue>
    </source>
</reference>
<sequence length="112" mass="12992">MSSSTYKQFAHLQIPLRQIEIATRNFSDANLYKESAFEKAYIGQLLWSEQLIDFIAQRYEHGDINFWKEISMLSISTETRGSFGIKGLCDGRRHNIQDLEGKKFEALTDPTR</sequence>
<evidence type="ECO:0000313" key="2">
    <source>
        <dbReference type="Proteomes" id="UP001055811"/>
    </source>
</evidence>
<dbReference type="Proteomes" id="UP001055811">
    <property type="component" value="Linkage Group LG05"/>
</dbReference>
<proteinExistence type="predicted"/>
<protein>
    <submittedName>
        <fullName evidence="1">Uncharacterized protein</fullName>
    </submittedName>
</protein>
<name>A0ACB9CUW2_CICIN</name>
<evidence type="ECO:0000313" key="1">
    <source>
        <dbReference type="EMBL" id="KAI3738099.1"/>
    </source>
</evidence>
<keyword evidence="2" id="KW-1185">Reference proteome</keyword>
<dbReference type="EMBL" id="CM042013">
    <property type="protein sequence ID" value="KAI3738099.1"/>
    <property type="molecule type" value="Genomic_DNA"/>
</dbReference>
<comment type="caution">
    <text evidence="1">The sequence shown here is derived from an EMBL/GenBank/DDBJ whole genome shotgun (WGS) entry which is preliminary data.</text>
</comment>
<gene>
    <name evidence="1" type="ORF">L2E82_28117</name>
</gene>
<reference evidence="2" key="1">
    <citation type="journal article" date="2022" name="Mol. Ecol. Resour.">
        <title>The genomes of chicory, endive, great burdock and yacon provide insights into Asteraceae palaeo-polyploidization history and plant inulin production.</title>
        <authorList>
            <person name="Fan W."/>
            <person name="Wang S."/>
            <person name="Wang H."/>
            <person name="Wang A."/>
            <person name="Jiang F."/>
            <person name="Liu H."/>
            <person name="Zhao H."/>
            <person name="Xu D."/>
            <person name="Zhang Y."/>
        </authorList>
    </citation>
    <scope>NUCLEOTIDE SEQUENCE [LARGE SCALE GENOMIC DNA]</scope>
    <source>
        <strain evidence="2">cv. Punajuju</strain>
    </source>
</reference>
<accession>A0ACB9CUW2</accession>
<organism evidence="1 2">
    <name type="scientific">Cichorium intybus</name>
    <name type="common">Chicory</name>
    <dbReference type="NCBI Taxonomy" id="13427"/>
    <lineage>
        <taxon>Eukaryota</taxon>
        <taxon>Viridiplantae</taxon>
        <taxon>Streptophyta</taxon>
        <taxon>Embryophyta</taxon>
        <taxon>Tracheophyta</taxon>
        <taxon>Spermatophyta</taxon>
        <taxon>Magnoliopsida</taxon>
        <taxon>eudicotyledons</taxon>
        <taxon>Gunneridae</taxon>
        <taxon>Pentapetalae</taxon>
        <taxon>asterids</taxon>
        <taxon>campanulids</taxon>
        <taxon>Asterales</taxon>
        <taxon>Asteraceae</taxon>
        <taxon>Cichorioideae</taxon>
        <taxon>Cichorieae</taxon>
        <taxon>Cichoriinae</taxon>
        <taxon>Cichorium</taxon>
    </lineage>
</organism>